<feature type="chain" id="PRO_5047191797" evidence="5">
    <location>
        <begin position="36"/>
        <end position="336"/>
    </location>
</feature>
<evidence type="ECO:0000313" key="7">
    <source>
        <dbReference type="EMBL" id="QSQ27786.1"/>
    </source>
</evidence>
<keyword evidence="3" id="KW-0378">Hydrolase</keyword>
<dbReference type="InterPro" id="IPR024079">
    <property type="entry name" value="MetalloPept_cat_dom_sf"/>
</dbReference>
<gene>
    <name evidence="7" type="ORF">JY651_24050</name>
</gene>
<name>A0ABX7PBH3_9BACT</name>
<reference evidence="7 8" key="1">
    <citation type="submission" date="2021-02" db="EMBL/GenBank/DDBJ databases">
        <title>De Novo genome assembly of isolated myxobacteria.</title>
        <authorList>
            <person name="Stevens D.C."/>
        </authorList>
    </citation>
    <scope>NUCLEOTIDE SEQUENCE [LARGE SCALE GENOMIC DNA]</scope>
    <source>
        <strain evidence="8">SCPEA02</strain>
    </source>
</reference>
<dbReference type="InterPro" id="IPR006026">
    <property type="entry name" value="Peptidase_Metallo"/>
</dbReference>
<evidence type="ECO:0000313" key="8">
    <source>
        <dbReference type="Proteomes" id="UP000662747"/>
    </source>
</evidence>
<dbReference type="EMBL" id="CP071090">
    <property type="protein sequence ID" value="QSQ27786.1"/>
    <property type="molecule type" value="Genomic_DNA"/>
</dbReference>
<dbReference type="Gene3D" id="3.40.390.10">
    <property type="entry name" value="Collagenase (Catalytic Domain)"/>
    <property type="match status" value="1"/>
</dbReference>
<evidence type="ECO:0000256" key="2">
    <source>
        <dbReference type="ARBA" id="ARBA00022723"/>
    </source>
</evidence>
<evidence type="ECO:0000256" key="4">
    <source>
        <dbReference type="ARBA" id="ARBA00022833"/>
    </source>
</evidence>
<organism evidence="7 8">
    <name type="scientific">Pyxidicoccus parkwayensis</name>
    <dbReference type="NCBI Taxonomy" id="2813578"/>
    <lineage>
        <taxon>Bacteria</taxon>
        <taxon>Pseudomonadati</taxon>
        <taxon>Myxococcota</taxon>
        <taxon>Myxococcia</taxon>
        <taxon>Myxococcales</taxon>
        <taxon>Cystobacterineae</taxon>
        <taxon>Myxococcaceae</taxon>
        <taxon>Pyxidicoccus</taxon>
    </lineage>
</organism>
<keyword evidence="5" id="KW-0732">Signal</keyword>
<dbReference type="Pfam" id="PF00413">
    <property type="entry name" value="Peptidase_M10"/>
    <property type="match status" value="1"/>
</dbReference>
<sequence>MGAVAGAPPPRGGAPVRRTLGGLVAVLLGATPALAQEEEDVPFRRTTVPGRPLCLLWPVRDYVYHLDAAGSARTPGDTEVGAIEASFDTWRNLSKTCSDYAFRRGEDWSLPVKVGYDQEKPYNNYNIITFRETSCPDVVSEQDPCWDDDTCGNVYKCWDHGEGTIGLTTSTFSFRDGRVLDADIELNGSQPGGSIGFLFTTVDSPVCEGTPSTDCVATDLQNTVTHEIGHVVGLDHTFVSGSTMEPTAPPGETRKRVIDSGSAAGFCSIYPRGMPPTQCVVRPGAGITTQADGRGTGCSAAPGPLALGAVLAALALARRRKGRRPADADATPGGQG</sequence>
<keyword evidence="4" id="KW-0862">Zinc</keyword>
<evidence type="ECO:0000259" key="6">
    <source>
        <dbReference type="SMART" id="SM00235"/>
    </source>
</evidence>
<feature type="signal peptide" evidence="5">
    <location>
        <begin position="1"/>
        <end position="35"/>
    </location>
</feature>
<evidence type="ECO:0000256" key="5">
    <source>
        <dbReference type="SAM" id="SignalP"/>
    </source>
</evidence>
<dbReference type="GO" id="GO:0008237">
    <property type="term" value="F:metallopeptidase activity"/>
    <property type="evidence" value="ECO:0007669"/>
    <property type="project" value="UniProtKB-KW"/>
</dbReference>
<protein>
    <submittedName>
        <fullName evidence="7">Matrixin family metalloprotease</fullName>
    </submittedName>
</protein>
<evidence type="ECO:0000256" key="3">
    <source>
        <dbReference type="ARBA" id="ARBA00022801"/>
    </source>
</evidence>
<evidence type="ECO:0000256" key="1">
    <source>
        <dbReference type="ARBA" id="ARBA00022670"/>
    </source>
</evidence>
<keyword evidence="8" id="KW-1185">Reference proteome</keyword>
<dbReference type="SUPFAM" id="SSF55486">
    <property type="entry name" value="Metalloproteases ('zincins'), catalytic domain"/>
    <property type="match status" value="1"/>
</dbReference>
<dbReference type="InterPro" id="IPR001818">
    <property type="entry name" value="Pept_M10_metallopeptidase"/>
</dbReference>
<dbReference type="Proteomes" id="UP000662747">
    <property type="component" value="Chromosome"/>
</dbReference>
<accession>A0ABX7PBH3</accession>
<keyword evidence="7" id="KW-0482">Metalloprotease</keyword>
<dbReference type="SMART" id="SM00235">
    <property type="entry name" value="ZnMc"/>
    <property type="match status" value="1"/>
</dbReference>
<keyword evidence="2" id="KW-0479">Metal-binding</keyword>
<feature type="domain" description="Peptidase metallopeptidase" evidence="6">
    <location>
        <begin position="53"/>
        <end position="272"/>
    </location>
</feature>
<keyword evidence="1" id="KW-0645">Protease</keyword>
<dbReference type="NCBIfam" id="NF041905">
    <property type="entry name" value="MXAN_2677_2678"/>
    <property type="match status" value="1"/>
</dbReference>
<proteinExistence type="predicted"/>